<keyword evidence="1" id="KW-0732">Signal</keyword>
<dbReference type="AlphaFoldDB" id="A0A7V2T301"/>
<sequence>MKKLLFICFLTLSTSLCATPKPLLLEGTVGSYYFKLSNDKQHCQLAIKDADKVIQSFSLSSQSPCYFFADSKQEKIQTYSYPDAKVDTILLIGGTAIELSAEERQLKKLPTDSYCTQDSQAITLENGKIKIGAVRTKTFACAEDRLDEIVYQQVLQNKRDDIETYTARQIQKNIKMERSNASFFDRLQQKINAIF</sequence>
<dbReference type="EMBL" id="DRMS01000244">
    <property type="protein sequence ID" value="HFC92443.1"/>
    <property type="molecule type" value="Genomic_DNA"/>
</dbReference>
<gene>
    <name evidence="2" type="ORF">ENJ51_06490</name>
</gene>
<organism evidence="2">
    <name type="scientific">Leucothrix mucor</name>
    <dbReference type="NCBI Taxonomy" id="45248"/>
    <lineage>
        <taxon>Bacteria</taxon>
        <taxon>Pseudomonadati</taxon>
        <taxon>Pseudomonadota</taxon>
        <taxon>Gammaproteobacteria</taxon>
        <taxon>Thiotrichales</taxon>
        <taxon>Thiotrichaceae</taxon>
        <taxon>Leucothrix</taxon>
    </lineage>
</organism>
<evidence type="ECO:0008006" key="3">
    <source>
        <dbReference type="Google" id="ProtNLM"/>
    </source>
</evidence>
<reference evidence="2" key="1">
    <citation type="journal article" date="2020" name="mSystems">
        <title>Genome- and Community-Level Interaction Insights into Carbon Utilization and Element Cycling Functions of Hydrothermarchaeota in Hydrothermal Sediment.</title>
        <authorList>
            <person name="Zhou Z."/>
            <person name="Liu Y."/>
            <person name="Xu W."/>
            <person name="Pan J."/>
            <person name="Luo Z.H."/>
            <person name="Li M."/>
        </authorList>
    </citation>
    <scope>NUCLEOTIDE SEQUENCE [LARGE SCALE GENOMIC DNA]</scope>
    <source>
        <strain evidence="2">HyVt-493</strain>
    </source>
</reference>
<feature type="chain" id="PRO_5030600204" description="Lipoprotein" evidence="1">
    <location>
        <begin position="19"/>
        <end position="195"/>
    </location>
</feature>
<protein>
    <recommendedName>
        <fullName evidence="3">Lipoprotein</fullName>
    </recommendedName>
</protein>
<evidence type="ECO:0000313" key="2">
    <source>
        <dbReference type="EMBL" id="HFC92443.1"/>
    </source>
</evidence>
<comment type="caution">
    <text evidence="2">The sequence shown here is derived from an EMBL/GenBank/DDBJ whole genome shotgun (WGS) entry which is preliminary data.</text>
</comment>
<accession>A0A7V2T301</accession>
<feature type="signal peptide" evidence="1">
    <location>
        <begin position="1"/>
        <end position="18"/>
    </location>
</feature>
<proteinExistence type="predicted"/>
<evidence type="ECO:0000256" key="1">
    <source>
        <dbReference type="SAM" id="SignalP"/>
    </source>
</evidence>
<dbReference type="Proteomes" id="UP000885750">
    <property type="component" value="Unassembled WGS sequence"/>
</dbReference>
<name>A0A7V2T301_LEUMU</name>